<dbReference type="RefSeq" id="WP_037025382.1">
    <property type="nucleotide sequence ID" value="NZ_CCSF01000001.1"/>
</dbReference>
<keyword evidence="3" id="KW-1185">Reference proteome</keyword>
<gene>
    <name evidence="2" type="primary">cyaA</name>
    <name evidence="2" type="ORF">BN1079_02845</name>
</gene>
<evidence type="ECO:0000313" key="2">
    <source>
        <dbReference type="EMBL" id="CDZ95510.1"/>
    </source>
</evidence>
<organism evidence="2 3">
    <name type="scientific">Pseudomonas saudiphocaensis</name>
    <dbReference type="NCBI Taxonomy" id="1499686"/>
    <lineage>
        <taxon>Bacteria</taxon>
        <taxon>Pseudomonadati</taxon>
        <taxon>Pseudomonadota</taxon>
        <taxon>Gammaproteobacteria</taxon>
        <taxon>Pseudomonadales</taxon>
        <taxon>Pseudomonadaceae</taxon>
        <taxon>Pseudomonas</taxon>
    </lineage>
</organism>
<dbReference type="STRING" id="1499686.BN1079_02845"/>
<dbReference type="InterPro" id="IPR000274">
    <property type="entry name" value="Adenylate_cyclase_1"/>
</dbReference>
<dbReference type="HOGENOM" id="CLU_013280_0_0_6"/>
<evidence type="ECO:0000313" key="3">
    <source>
        <dbReference type="Proteomes" id="UP000053902"/>
    </source>
</evidence>
<sequence>MTRFPEIHPVLEDGIDRKVLATLRARFLTINRGRLERALETIPARQQPVLKLLPLLFHVNHPIMPGYVSGTVPAGLDEFEPDAETLAEAQRLSRSFSHKPQRGKLPQPIQSLFLMGSPGTIAQEEQSDLDVWVCHDPQLPQQQLDALRTKCEALKSWAASLGCETHFFLINPERFIRGQRESKLTSEDCGTTQHYLLLDEFYRTAIWLGGRTPLWWLVPDYEEHRYDDYVDILLSKRFVRSEEVLDLGNLGNIPAGEFLGAGLWQLYKALEAPYKSLFKLLLIEVYASEHPQLRCLGLDYKRAVYRGQMELDELDPYIAAYHRIESYLIQRGDQERLALLRRCLYLKTNKPLSRPPTRHRKSWQRCLLERLSRDWKWDERQFIQLDRRSQWKTRQVEQERRALVNELTYAYRFLGEFARRQNITSSIDERDLGILGRRLQATIERKAGKIEAINLGISPDMAEDQLTLVQSYDAAGDLSWALYEGSLHAREIENYSPLKRTRELIPLLGWCHLNGIIDSATHVSLHPGDSDMTEAELFALLSGLRQTIPMPPPAVSEETLLNAAVPTQVLMLINAGFDPFKAEHTPATKSAKLPGYDTPRENLVLSIDQLTLNSWNELIVSHHTGPQALADCLNSYLASLVDGNCPTLQVRCFTPQTGTSIARRVEEIIRDSQQAFAEARDSRYLLQVRQQFHLFDLQSEQLQHTQLNDLGALLEYLGEAHHRQRPLHLDRNLLAGHDLPLILAQGKTGCLQIFYRIEGDQAELSVLDEFNALWRQRLPYRDEQSLLTPLRRFLHSLEHRRRAQDTLDATASASMEILFYRIMPALGDRPTWLERRYPPRIEVNDPLHDVQAIVEPGEQKRSQVTLYCNQQEFSSLEYGNGLFAAVARYILAQRRLGERYPCYITDLDLSALHGSGRPQTVQYLRYKTHLEAALNQAMMAREV</sequence>
<accession>A0A078LW79</accession>
<dbReference type="eggNOG" id="COG3072">
    <property type="taxonomic scope" value="Bacteria"/>
</dbReference>
<dbReference type="GO" id="GO:0006171">
    <property type="term" value="P:cAMP biosynthetic process"/>
    <property type="evidence" value="ECO:0007669"/>
    <property type="project" value="InterPro"/>
</dbReference>
<feature type="domain" description="Adenylate cyclase class-I N-terminal" evidence="1">
    <location>
        <begin position="20"/>
        <end position="216"/>
    </location>
</feature>
<dbReference type="PANTHER" id="PTHR38760:SF1">
    <property type="entry name" value="ADENYLATE CYCLASE"/>
    <property type="match status" value="1"/>
</dbReference>
<dbReference type="PIRSF" id="PIRSF001444">
    <property type="entry name" value="Adenylate_cycl"/>
    <property type="match status" value="1"/>
</dbReference>
<dbReference type="AlphaFoldDB" id="A0A078LW79"/>
<dbReference type="OrthoDB" id="5571448at2"/>
<dbReference type="Proteomes" id="UP000053902">
    <property type="component" value="Unassembled WGS sequence"/>
</dbReference>
<dbReference type="InterPro" id="IPR024685">
    <property type="entry name" value="Adenylate_cyclase_1_N"/>
</dbReference>
<dbReference type="EMBL" id="CCSF01000001">
    <property type="protein sequence ID" value="CDZ95510.1"/>
    <property type="molecule type" value="Genomic_DNA"/>
</dbReference>
<reference evidence="2 3" key="1">
    <citation type="submission" date="2014-07" db="EMBL/GenBank/DDBJ databases">
        <authorList>
            <person name="Urmite Genomes Urmite Genomes"/>
        </authorList>
    </citation>
    <scope>NUCLEOTIDE SEQUENCE [LARGE SCALE GENOMIC DNA]</scope>
    <source>
        <strain evidence="2 3">20_BN</strain>
    </source>
</reference>
<proteinExistence type="predicted"/>
<dbReference type="GO" id="GO:0004016">
    <property type="term" value="F:adenylate cyclase activity"/>
    <property type="evidence" value="ECO:0007669"/>
    <property type="project" value="InterPro"/>
</dbReference>
<dbReference type="Pfam" id="PF12633">
    <property type="entry name" value="Adenyl_cycl_N"/>
    <property type="match status" value="1"/>
</dbReference>
<name>A0A078LW79_9PSED</name>
<dbReference type="Pfam" id="PF01295">
    <property type="entry name" value="Adenylate_cycl"/>
    <property type="match status" value="1"/>
</dbReference>
<dbReference type="PANTHER" id="PTHR38760">
    <property type="entry name" value="ADENYLATE CYCLASE"/>
    <property type="match status" value="1"/>
</dbReference>
<protein>
    <submittedName>
        <fullName evidence="2">Adenylate cyclase</fullName>
    </submittedName>
</protein>
<evidence type="ECO:0000259" key="1">
    <source>
        <dbReference type="Pfam" id="PF12633"/>
    </source>
</evidence>